<dbReference type="PANTHER" id="PTHR46691:SF1">
    <property type="entry name" value="AT-RICH INTERACTIVE DOMAIN-CONTAINING PROTEIN 2"/>
    <property type="match status" value="1"/>
</dbReference>
<reference evidence="2" key="2">
    <citation type="journal article" date="2023" name="Plants (Basel)">
        <title>Annotation of the Turnera subulata (Passifloraceae) Draft Genome Reveals the S-Locus Evolved after the Divergence of Turneroideae from Passifloroideae in a Stepwise Manner.</title>
        <authorList>
            <person name="Henning P.M."/>
            <person name="Roalson E.H."/>
            <person name="Mir W."/>
            <person name="McCubbin A.G."/>
            <person name="Shore J.S."/>
        </authorList>
    </citation>
    <scope>NUCLEOTIDE SEQUENCE</scope>
    <source>
        <strain evidence="2">F60SS</strain>
    </source>
</reference>
<evidence type="ECO:0000259" key="1">
    <source>
        <dbReference type="PROSITE" id="PS51011"/>
    </source>
</evidence>
<feature type="domain" description="ARID" evidence="1">
    <location>
        <begin position="29"/>
        <end position="88"/>
    </location>
</feature>
<reference evidence="2" key="1">
    <citation type="submission" date="2022-02" db="EMBL/GenBank/DDBJ databases">
        <authorList>
            <person name="Henning P.M."/>
            <person name="McCubbin A.G."/>
            <person name="Shore J.S."/>
        </authorList>
    </citation>
    <scope>NUCLEOTIDE SEQUENCE</scope>
    <source>
        <strain evidence="2">F60SS</strain>
        <tissue evidence="2">Leaves</tissue>
    </source>
</reference>
<dbReference type="PROSITE" id="PS51011">
    <property type="entry name" value="ARID"/>
    <property type="match status" value="1"/>
</dbReference>
<dbReference type="InterPro" id="IPR036431">
    <property type="entry name" value="ARID_dom_sf"/>
</dbReference>
<accession>A0A9Q0JB55</accession>
<gene>
    <name evidence="2" type="primary">HMGB9_2</name>
    <name evidence="2" type="ORF">Tsubulata_043455</name>
</gene>
<organism evidence="2 3">
    <name type="scientific">Turnera subulata</name>
    <dbReference type="NCBI Taxonomy" id="218843"/>
    <lineage>
        <taxon>Eukaryota</taxon>
        <taxon>Viridiplantae</taxon>
        <taxon>Streptophyta</taxon>
        <taxon>Embryophyta</taxon>
        <taxon>Tracheophyta</taxon>
        <taxon>Spermatophyta</taxon>
        <taxon>Magnoliopsida</taxon>
        <taxon>eudicotyledons</taxon>
        <taxon>Gunneridae</taxon>
        <taxon>Pentapetalae</taxon>
        <taxon>rosids</taxon>
        <taxon>fabids</taxon>
        <taxon>Malpighiales</taxon>
        <taxon>Passifloraceae</taxon>
        <taxon>Turnera</taxon>
    </lineage>
</organism>
<dbReference type="Gene3D" id="1.10.150.60">
    <property type="entry name" value="ARID DNA-binding domain"/>
    <property type="match status" value="1"/>
</dbReference>
<dbReference type="AlphaFoldDB" id="A0A9Q0JB55"/>
<dbReference type="OrthoDB" id="338531at2759"/>
<dbReference type="Proteomes" id="UP001141552">
    <property type="component" value="Unassembled WGS sequence"/>
</dbReference>
<dbReference type="Pfam" id="PF01388">
    <property type="entry name" value="ARID"/>
    <property type="match status" value="1"/>
</dbReference>
<proteinExistence type="predicted"/>
<dbReference type="EMBL" id="JAKUCV010004546">
    <property type="protein sequence ID" value="KAJ4835004.1"/>
    <property type="molecule type" value="Genomic_DNA"/>
</dbReference>
<evidence type="ECO:0000313" key="2">
    <source>
        <dbReference type="EMBL" id="KAJ4835004.1"/>
    </source>
</evidence>
<keyword evidence="3" id="KW-1185">Reference proteome</keyword>
<dbReference type="InterPro" id="IPR001606">
    <property type="entry name" value="ARID_dom"/>
</dbReference>
<evidence type="ECO:0000313" key="3">
    <source>
        <dbReference type="Proteomes" id="UP001141552"/>
    </source>
</evidence>
<name>A0A9Q0JB55_9ROSI</name>
<sequence>MSPAGSRSYRDMVENKHYPLPLASHEDVVKDPSMFWDTLRRFHFIMGTKFMIPVIGGKELDLHVLYVEATRRGGYEKVRLCIHSVGGL</sequence>
<dbReference type="GO" id="GO:0003677">
    <property type="term" value="F:DNA binding"/>
    <property type="evidence" value="ECO:0007669"/>
    <property type="project" value="InterPro"/>
</dbReference>
<dbReference type="SMART" id="SM00501">
    <property type="entry name" value="BRIGHT"/>
    <property type="match status" value="1"/>
</dbReference>
<protein>
    <submittedName>
        <fullName evidence="2">High mobility group B protein 9</fullName>
    </submittedName>
</protein>
<dbReference type="SUPFAM" id="SSF46774">
    <property type="entry name" value="ARID-like"/>
    <property type="match status" value="1"/>
</dbReference>
<dbReference type="PANTHER" id="PTHR46691">
    <property type="entry name" value="HIGH MOBILITY GROUP B PROTEIN 9"/>
    <property type="match status" value="1"/>
</dbReference>
<comment type="caution">
    <text evidence="2">The sequence shown here is derived from an EMBL/GenBank/DDBJ whole genome shotgun (WGS) entry which is preliminary data.</text>
</comment>